<dbReference type="GeneID" id="95587517"/>
<dbReference type="EMBL" id="BNEC01000005">
    <property type="protein sequence ID" value="GHI69221.1"/>
    <property type="molecule type" value="Genomic_DNA"/>
</dbReference>
<organism evidence="2 3">
    <name type="scientific">Streptomyces nojiriensis</name>
    <dbReference type="NCBI Taxonomy" id="66374"/>
    <lineage>
        <taxon>Bacteria</taxon>
        <taxon>Bacillati</taxon>
        <taxon>Actinomycetota</taxon>
        <taxon>Actinomycetes</taxon>
        <taxon>Kitasatosporales</taxon>
        <taxon>Streptomycetaceae</taxon>
        <taxon>Streptomyces</taxon>
    </lineage>
</organism>
<evidence type="ECO:0000313" key="2">
    <source>
        <dbReference type="EMBL" id="GHI69221.1"/>
    </source>
</evidence>
<comment type="caution">
    <text evidence="2">The sequence shown here is derived from an EMBL/GenBank/DDBJ whole genome shotgun (WGS) entry which is preliminary data.</text>
</comment>
<evidence type="ECO:0000313" key="3">
    <source>
        <dbReference type="Proteomes" id="UP000613974"/>
    </source>
</evidence>
<sequence>MRTRHLRTLLVAGAVALVSLTSIPPAQALPACPANAICLWRYQDGTGDLYVWRGGYVDLPSRFVNHVGSFRANRSGAFIDWATGKECRPVRSGDYASNYSGRFGSKIDGVGDNC</sequence>
<keyword evidence="1" id="KW-0732">Signal</keyword>
<evidence type="ECO:0000256" key="1">
    <source>
        <dbReference type="SAM" id="SignalP"/>
    </source>
</evidence>
<reference evidence="3" key="1">
    <citation type="submission" date="2023-07" db="EMBL/GenBank/DDBJ databases">
        <title>Whole genome shotgun sequence of Streptomyces nojiriensis NBRC 13794.</title>
        <authorList>
            <person name="Komaki H."/>
            <person name="Tamura T."/>
        </authorList>
    </citation>
    <scope>NUCLEOTIDE SEQUENCE [LARGE SCALE GENOMIC DNA]</scope>
    <source>
        <strain evidence="3">NBRC 13794</strain>
    </source>
</reference>
<keyword evidence="3" id="KW-1185">Reference proteome</keyword>
<proteinExistence type="predicted"/>
<evidence type="ECO:0008006" key="4">
    <source>
        <dbReference type="Google" id="ProtNLM"/>
    </source>
</evidence>
<dbReference type="Pfam" id="PF03995">
    <property type="entry name" value="Inhibitor_I36"/>
    <property type="match status" value="1"/>
</dbReference>
<feature type="signal peptide" evidence="1">
    <location>
        <begin position="1"/>
        <end position="28"/>
    </location>
</feature>
<feature type="chain" id="PRO_5046651282" description="Peptidase inhibitor family I36" evidence="1">
    <location>
        <begin position="29"/>
        <end position="114"/>
    </location>
</feature>
<dbReference type="RefSeq" id="WP_189743552.1">
    <property type="nucleotide sequence ID" value="NZ_BMRL01000013.1"/>
</dbReference>
<accession>A0ABQ3SM54</accession>
<gene>
    <name evidence="2" type="ORF">Snoj_31390</name>
</gene>
<protein>
    <recommendedName>
        <fullName evidence="4">Peptidase inhibitor family I36</fullName>
    </recommendedName>
</protein>
<dbReference type="Proteomes" id="UP000613974">
    <property type="component" value="Unassembled WGS sequence"/>
</dbReference>
<name>A0ABQ3SM54_9ACTN</name>